<sequence length="327" mass="36523">MSRIVLLLAGAIGILPSGIIVAKEPTLKLVSVNKIWDAAPHNAFTDLIRDSDRWYCVFREGKGHVSPDGALRVITSADGKSWESAALIRSPNSDLRDAKITRTPTGEWMLSGAEAFHDRSKHSHQSLVWFSKDGKTWSEKHAIGDIDFWLWRTTWHRKVAYSVGYGCGRERLVRLYASKDGKAFEPIVPRLFDKGYPNESALLFDSDTAYCLLRRDGNPSSGLWGISQAPFTEWKWLDMGVKIGGPQMIRLPNGKILAAVRLYDRKVRTALAWIDPTTGKLTEALALPSGGDTSYAGMVWHDNQIWVSYYSSHEGKTNIYLAVVAVE</sequence>
<protein>
    <recommendedName>
        <fullName evidence="3">Exo-alpha-sialidase</fullName>
    </recommendedName>
</protein>
<keyword evidence="2" id="KW-1185">Reference proteome</keyword>
<organism evidence="1">
    <name type="scientific">Tuwongella immobilis</name>
    <dbReference type="NCBI Taxonomy" id="692036"/>
    <lineage>
        <taxon>Bacteria</taxon>
        <taxon>Pseudomonadati</taxon>
        <taxon>Planctomycetota</taxon>
        <taxon>Planctomycetia</taxon>
        <taxon>Gemmatales</taxon>
        <taxon>Gemmataceae</taxon>
        <taxon>Tuwongella</taxon>
    </lineage>
</organism>
<dbReference type="Gene3D" id="2.120.10.10">
    <property type="match status" value="1"/>
</dbReference>
<dbReference type="RefSeq" id="WP_197740727.1">
    <property type="nucleotide sequence ID" value="NZ_LR593887.1"/>
</dbReference>
<dbReference type="EMBL" id="LR586016">
    <property type="protein sequence ID" value="VIP03567.1"/>
    <property type="molecule type" value="Genomic_DNA"/>
</dbReference>
<dbReference type="SUPFAM" id="SSF75005">
    <property type="entry name" value="Arabinanase/levansucrase/invertase"/>
    <property type="match status" value="1"/>
</dbReference>
<evidence type="ECO:0008006" key="3">
    <source>
        <dbReference type="Google" id="ProtNLM"/>
    </source>
</evidence>
<dbReference type="CDD" id="cd15482">
    <property type="entry name" value="Sialidase_non-viral"/>
    <property type="match status" value="1"/>
</dbReference>
<proteinExistence type="predicted"/>
<dbReference type="InParanoid" id="A0A6C2YQD7"/>
<dbReference type="AlphaFoldDB" id="A0A6C2YQD7"/>
<evidence type="ECO:0000313" key="2">
    <source>
        <dbReference type="Proteomes" id="UP000464378"/>
    </source>
</evidence>
<accession>A0A6C2YQD7</accession>
<name>A0A6C2YQD7_9BACT</name>
<gene>
    <name evidence="1" type="ORF">GMBLW1_03930</name>
</gene>
<dbReference type="InterPro" id="IPR023296">
    <property type="entry name" value="Glyco_hydro_beta-prop_sf"/>
</dbReference>
<dbReference type="EMBL" id="LR593887">
    <property type="protein sequence ID" value="VTS04502.1"/>
    <property type="molecule type" value="Genomic_DNA"/>
</dbReference>
<reference evidence="1" key="1">
    <citation type="submission" date="2019-04" db="EMBL/GenBank/DDBJ databases">
        <authorList>
            <consortium name="Science for Life Laboratories"/>
        </authorList>
    </citation>
    <scope>NUCLEOTIDE SEQUENCE</scope>
    <source>
        <strain evidence="1">MBLW1</strain>
    </source>
</reference>
<evidence type="ECO:0000313" key="1">
    <source>
        <dbReference type="EMBL" id="VIP03567.1"/>
    </source>
</evidence>
<dbReference type="Proteomes" id="UP000464378">
    <property type="component" value="Chromosome"/>
</dbReference>
<dbReference type="KEGG" id="tim:GMBLW1_03930"/>